<protein>
    <submittedName>
        <fullName evidence="1">Uncharacterized protein</fullName>
    </submittedName>
</protein>
<comment type="caution">
    <text evidence="1">The sequence shown here is derived from an EMBL/GenBank/DDBJ whole genome shotgun (WGS) entry which is preliminary data.</text>
</comment>
<dbReference type="Proteomes" id="UP000736384">
    <property type="component" value="Unassembled WGS sequence"/>
</dbReference>
<sequence>MSHGKIRSVLRGKSLPVSVVFILALGSVIYCGNTLPFEKAASPRFREPSLPMQHLHPVNSPGATVHKGDQHSVLIPQPRWIF</sequence>
<evidence type="ECO:0000313" key="1">
    <source>
        <dbReference type="EMBL" id="NHN76078.1"/>
    </source>
</evidence>
<proteinExistence type="predicted"/>
<evidence type="ECO:0000313" key="2">
    <source>
        <dbReference type="Proteomes" id="UP000736384"/>
    </source>
</evidence>
<dbReference type="AlphaFoldDB" id="A0AA43Z372"/>
<name>A0AA43Z372_9GAMM</name>
<accession>A0AA43Z372</accession>
<organism evidence="1 2">
    <name type="scientific">Azotobacter chroococcum</name>
    <dbReference type="NCBI Taxonomy" id="353"/>
    <lineage>
        <taxon>Bacteria</taxon>
        <taxon>Pseudomonadati</taxon>
        <taxon>Pseudomonadota</taxon>
        <taxon>Gammaproteobacteria</taxon>
        <taxon>Pseudomonadales</taxon>
        <taxon>Pseudomonadaceae</taxon>
        <taxon>Azotobacter</taxon>
    </lineage>
</organism>
<dbReference type="EMBL" id="JAAPAP010000001">
    <property type="protein sequence ID" value="NHN76078.1"/>
    <property type="molecule type" value="Genomic_DNA"/>
</dbReference>
<gene>
    <name evidence="1" type="ORF">HA520_02035</name>
</gene>
<reference evidence="1" key="1">
    <citation type="submission" date="2020-03" db="EMBL/GenBank/DDBJ databases">
        <title>Genome assembly of Azotobacter chroococcum W5.</title>
        <authorList>
            <person name="Kannepalli A."/>
        </authorList>
    </citation>
    <scope>NUCLEOTIDE SEQUENCE</scope>
    <source>
        <strain evidence="1">W5</strain>
    </source>
</reference>
<dbReference type="RefSeq" id="WP_165891404.1">
    <property type="nucleotide sequence ID" value="NZ_JAAPAP010000001.1"/>
</dbReference>